<keyword evidence="6" id="KW-0418">Kinase</keyword>
<dbReference type="RefSeq" id="WP_345262518.1">
    <property type="nucleotide sequence ID" value="NZ_BAABIM010000001.1"/>
</dbReference>
<evidence type="ECO:0000313" key="10">
    <source>
        <dbReference type="EMBL" id="GAA4671778.1"/>
    </source>
</evidence>
<reference evidence="11" key="1">
    <citation type="journal article" date="2019" name="Int. J. Syst. Evol. Microbiol.">
        <title>The Global Catalogue of Microorganisms (GCM) 10K type strain sequencing project: providing services to taxonomists for standard genome sequencing and annotation.</title>
        <authorList>
            <consortium name="The Broad Institute Genomics Platform"/>
            <consortium name="The Broad Institute Genome Sequencing Center for Infectious Disease"/>
            <person name="Wu L."/>
            <person name="Ma J."/>
        </authorList>
    </citation>
    <scope>NUCLEOTIDE SEQUENCE [LARGE SCALE GENOMIC DNA]</scope>
    <source>
        <strain evidence="11">JCM 18127</strain>
    </source>
</reference>
<dbReference type="EC" id="2.7.13.3" evidence="3"/>
<evidence type="ECO:0000259" key="9">
    <source>
        <dbReference type="PROSITE" id="PS50109"/>
    </source>
</evidence>
<dbReference type="PRINTS" id="PR00344">
    <property type="entry name" value="BCTRLSENSOR"/>
</dbReference>
<evidence type="ECO:0000256" key="4">
    <source>
        <dbReference type="ARBA" id="ARBA00022553"/>
    </source>
</evidence>
<evidence type="ECO:0000313" key="11">
    <source>
        <dbReference type="Proteomes" id="UP001500621"/>
    </source>
</evidence>
<dbReference type="PANTHER" id="PTHR43711:SF1">
    <property type="entry name" value="HISTIDINE KINASE 1"/>
    <property type="match status" value="1"/>
</dbReference>
<dbReference type="Pfam" id="PF01590">
    <property type="entry name" value="GAF"/>
    <property type="match status" value="1"/>
</dbReference>
<dbReference type="InterPro" id="IPR003661">
    <property type="entry name" value="HisK_dim/P_dom"/>
</dbReference>
<dbReference type="EMBL" id="BAABIM010000001">
    <property type="protein sequence ID" value="GAA4671778.1"/>
    <property type="molecule type" value="Genomic_DNA"/>
</dbReference>
<dbReference type="PANTHER" id="PTHR43711">
    <property type="entry name" value="TWO-COMPONENT HISTIDINE KINASE"/>
    <property type="match status" value="1"/>
</dbReference>
<feature type="domain" description="Histidine kinase" evidence="9">
    <location>
        <begin position="188"/>
        <end position="405"/>
    </location>
</feature>
<protein>
    <recommendedName>
        <fullName evidence="3">histidine kinase</fullName>
        <ecNumber evidence="3">2.7.13.3</ecNumber>
    </recommendedName>
</protein>
<evidence type="ECO:0000256" key="5">
    <source>
        <dbReference type="ARBA" id="ARBA00022679"/>
    </source>
</evidence>
<dbReference type="InterPro" id="IPR003594">
    <property type="entry name" value="HATPase_dom"/>
</dbReference>
<evidence type="ECO:0000256" key="2">
    <source>
        <dbReference type="ARBA" id="ARBA00004236"/>
    </source>
</evidence>
<name>A0ABP8VW51_9ACTN</name>
<dbReference type="Pfam" id="PF00512">
    <property type="entry name" value="HisKA"/>
    <property type="match status" value="1"/>
</dbReference>
<dbReference type="Gene3D" id="3.30.565.10">
    <property type="entry name" value="Histidine kinase-like ATPase, C-terminal domain"/>
    <property type="match status" value="1"/>
</dbReference>
<dbReference type="SUPFAM" id="SSF55781">
    <property type="entry name" value="GAF domain-like"/>
    <property type="match status" value="1"/>
</dbReference>
<dbReference type="Gene3D" id="3.30.450.40">
    <property type="match status" value="1"/>
</dbReference>
<organism evidence="10 11">
    <name type="scientific">Nocardioides nanhaiensis</name>
    <dbReference type="NCBI Taxonomy" id="1476871"/>
    <lineage>
        <taxon>Bacteria</taxon>
        <taxon>Bacillati</taxon>
        <taxon>Actinomycetota</taxon>
        <taxon>Actinomycetes</taxon>
        <taxon>Propionibacteriales</taxon>
        <taxon>Nocardioidaceae</taxon>
        <taxon>Nocardioides</taxon>
    </lineage>
</organism>
<proteinExistence type="predicted"/>
<dbReference type="InterPro" id="IPR004358">
    <property type="entry name" value="Sig_transdc_His_kin-like_C"/>
</dbReference>
<dbReference type="SUPFAM" id="SSF47384">
    <property type="entry name" value="Homodimeric domain of signal transducing histidine kinase"/>
    <property type="match status" value="1"/>
</dbReference>
<evidence type="ECO:0000256" key="7">
    <source>
        <dbReference type="ARBA" id="ARBA00023012"/>
    </source>
</evidence>
<keyword evidence="7" id="KW-0902">Two-component regulatory system</keyword>
<evidence type="ECO:0000256" key="3">
    <source>
        <dbReference type="ARBA" id="ARBA00012438"/>
    </source>
</evidence>
<evidence type="ECO:0000256" key="8">
    <source>
        <dbReference type="SAM" id="MobiDB-lite"/>
    </source>
</evidence>
<dbReference type="SMART" id="SM00388">
    <property type="entry name" value="HisKA"/>
    <property type="match status" value="1"/>
</dbReference>
<dbReference type="InterPro" id="IPR003018">
    <property type="entry name" value="GAF"/>
</dbReference>
<dbReference type="InterPro" id="IPR029016">
    <property type="entry name" value="GAF-like_dom_sf"/>
</dbReference>
<feature type="compositionally biased region" description="Basic and acidic residues" evidence="8">
    <location>
        <begin position="416"/>
        <end position="436"/>
    </location>
</feature>
<gene>
    <name evidence="10" type="ORF">GCM10023226_05500</name>
</gene>
<feature type="region of interest" description="Disordered" evidence="8">
    <location>
        <begin position="407"/>
        <end position="436"/>
    </location>
</feature>
<comment type="catalytic activity">
    <reaction evidence="1">
        <text>ATP + protein L-histidine = ADP + protein N-phospho-L-histidine.</text>
        <dbReference type="EC" id="2.7.13.3"/>
    </reaction>
</comment>
<keyword evidence="4" id="KW-0597">Phosphoprotein</keyword>
<evidence type="ECO:0000256" key="1">
    <source>
        <dbReference type="ARBA" id="ARBA00000085"/>
    </source>
</evidence>
<accession>A0ABP8VW51</accession>
<dbReference type="InterPro" id="IPR036097">
    <property type="entry name" value="HisK_dim/P_sf"/>
</dbReference>
<sequence>MSAQAQTGGPASHPDGTVQVLLDLTRTLAGPTALHDLLDLAVHGVAGLLRVDAAGVSLASADADPAVTAASGHLAACYHELLSHLGSGEPSPSLTVLRSGEALSISDLTTDDRFPTFAGYARSEGLLAVDVLPLHGDRGCVGTLELVRSHPGDLRSEDLHLAHLLAEVAAAHVLNAQARQAQRDLVATVAHELRTPLTSITGFLEMLAEADLELGGHQQRWLEAIHRNTLRLGSLAEDLVSAQGPDRRDASGHVEVDLAAVVRTVETAVAPVVLRHGIETEFAVPHRRVAVLGDEQDLESLMTNLVGNALKFTPPGGRVHCSLAVVATRAHVQVSDDGPGIPAHELPHLFTRHYRTRSARSARIEGSGLGLAIAASVARHHGGEISVRSQLGEGSVFTVDLPLLLEPGQRGPALADPERLRPWEPARPTESRPRPD</sequence>
<comment type="subcellular location">
    <subcellularLocation>
        <location evidence="2">Cell membrane</location>
    </subcellularLocation>
</comment>
<dbReference type="CDD" id="cd00075">
    <property type="entry name" value="HATPase"/>
    <property type="match status" value="1"/>
</dbReference>
<dbReference type="InterPro" id="IPR005467">
    <property type="entry name" value="His_kinase_dom"/>
</dbReference>
<evidence type="ECO:0000256" key="6">
    <source>
        <dbReference type="ARBA" id="ARBA00022777"/>
    </source>
</evidence>
<dbReference type="SMART" id="SM00387">
    <property type="entry name" value="HATPase_c"/>
    <property type="match status" value="1"/>
</dbReference>
<dbReference type="SMART" id="SM00065">
    <property type="entry name" value="GAF"/>
    <property type="match status" value="1"/>
</dbReference>
<dbReference type="Pfam" id="PF02518">
    <property type="entry name" value="HATPase_c"/>
    <property type="match status" value="1"/>
</dbReference>
<dbReference type="SUPFAM" id="SSF55874">
    <property type="entry name" value="ATPase domain of HSP90 chaperone/DNA topoisomerase II/histidine kinase"/>
    <property type="match status" value="1"/>
</dbReference>
<dbReference type="Gene3D" id="1.10.287.130">
    <property type="match status" value="1"/>
</dbReference>
<keyword evidence="11" id="KW-1185">Reference proteome</keyword>
<dbReference type="Proteomes" id="UP001500621">
    <property type="component" value="Unassembled WGS sequence"/>
</dbReference>
<dbReference type="CDD" id="cd00082">
    <property type="entry name" value="HisKA"/>
    <property type="match status" value="1"/>
</dbReference>
<dbReference type="PROSITE" id="PS50109">
    <property type="entry name" value="HIS_KIN"/>
    <property type="match status" value="1"/>
</dbReference>
<dbReference type="InterPro" id="IPR050736">
    <property type="entry name" value="Sensor_HK_Regulatory"/>
</dbReference>
<comment type="caution">
    <text evidence="10">The sequence shown here is derived from an EMBL/GenBank/DDBJ whole genome shotgun (WGS) entry which is preliminary data.</text>
</comment>
<dbReference type="InterPro" id="IPR036890">
    <property type="entry name" value="HATPase_C_sf"/>
</dbReference>
<keyword evidence="5" id="KW-0808">Transferase</keyword>